<dbReference type="GO" id="GO:0005516">
    <property type="term" value="F:calmodulin binding"/>
    <property type="evidence" value="ECO:0007669"/>
    <property type="project" value="UniProtKB-KW"/>
</dbReference>
<gene>
    <name evidence="6" type="ORF">DCAR_0623819</name>
</gene>
<comment type="similarity">
    <text evidence="2">Belongs to the IQD family.</text>
</comment>
<evidence type="ECO:0000313" key="7">
    <source>
        <dbReference type="Proteomes" id="UP000077755"/>
    </source>
</evidence>
<evidence type="ECO:0000256" key="2">
    <source>
        <dbReference type="ARBA" id="ARBA00024341"/>
    </source>
</evidence>
<feature type="domain" description="DUF4005" evidence="5">
    <location>
        <begin position="258"/>
        <end position="327"/>
    </location>
</feature>
<dbReference type="Proteomes" id="UP000077755">
    <property type="component" value="Chromosome 6"/>
</dbReference>
<dbReference type="PANTHER" id="PTHR32295">
    <property type="entry name" value="IQ-DOMAIN 5-RELATED"/>
    <property type="match status" value="1"/>
</dbReference>
<dbReference type="AlphaFoldDB" id="A0AAF0XAC9"/>
<dbReference type="Gene3D" id="1.20.5.190">
    <property type="match status" value="1"/>
</dbReference>
<dbReference type="InterPro" id="IPR025064">
    <property type="entry name" value="DUF4005"/>
</dbReference>
<protein>
    <recommendedName>
        <fullName evidence="5">DUF4005 domain-containing protein</fullName>
    </recommendedName>
</protein>
<dbReference type="EMBL" id="CP093348">
    <property type="protein sequence ID" value="WOH04410.1"/>
    <property type="molecule type" value="Genomic_DNA"/>
</dbReference>
<keyword evidence="7" id="KW-1185">Reference proteome</keyword>
<dbReference type="InterPro" id="IPR000048">
    <property type="entry name" value="IQ_motif_EF-hand-BS"/>
</dbReference>
<dbReference type="CDD" id="cd23767">
    <property type="entry name" value="IQCD"/>
    <property type="match status" value="1"/>
</dbReference>
<feature type="region of interest" description="Disordered" evidence="4">
    <location>
        <begin position="330"/>
        <end position="353"/>
    </location>
</feature>
<evidence type="ECO:0000256" key="4">
    <source>
        <dbReference type="SAM" id="MobiDB-lite"/>
    </source>
</evidence>
<evidence type="ECO:0000256" key="1">
    <source>
        <dbReference type="ARBA" id="ARBA00022860"/>
    </source>
</evidence>
<evidence type="ECO:0000313" key="6">
    <source>
        <dbReference type="EMBL" id="WOH04410.1"/>
    </source>
</evidence>
<comment type="subunit">
    <text evidence="3">Binds to multiple calmodulin (CaM) in the presence of Ca(2+) and CaM-like proteins.</text>
</comment>
<dbReference type="PANTHER" id="PTHR32295:SF41">
    <property type="entry name" value="PROTEIN IQ-DOMAIN 11"/>
    <property type="match status" value="1"/>
</dbReference>
<dbReference type="SMART" id="SM00015">
    <property type="entry name" value="IQ"/>
    <property type="match status" value="2"/>
</dbReference>
<organism evidence="6 7">
    <name type="scientific">Daucus carota subsp. sativus</name>
    <name type="common">Carrot</name>
    <dbReference type="NCBI Taxonomy" id="79200"/>
    <lineage>
        <taxon>Eukaryota</taxon>
        <taxon>Viridiplantae</taxon>
        <taxon>Streptophyta</taxon>
        <taxon>Embryophyta</taxon>
        <taxon>Tracheophyta</taxon>
        <taxon>Spermatophyta</taxon>
        <taxon>Magnoliopsida</taxon>
        <taxon>eudicotyledons</taxon>
        <taxon>Gunneridae</taxon>
        <taxon>Pentapetalae</taxon>
        <taxon>asterids</taxon>
        <taxon>campanulids</taxon>
        <taxon>Apiales</taxon>
        <taxon>Apiaceae</taxon>
        <taxon>Apioideae</taxon>
        <taxon>Scandiceae</taxon>
        <taxon>Daucinae</taxon>
        <taxon>Daucus</taxon>
        <taxon>Daucus sect. Daucus</taxon>
    </lineage>
</organism>
<dbReference type="Pfam" id="PF00612">
    <property type="entry name" value="IQ"/>
    <property type="match status" value="2"/>
</dbReference>
<keyword evidence="1" id="KW-0112">Calmodulin-binding</keyword>
<reference evidence="6" key="2">
    <citation type="submission" date="2022-03" db="EMBL/GenBank/DDBJ databases">
        <title>Draft title - Genomic analysis of global carrot germplasm unveils the trajectory of domestication and the origin of high carotenoid orange carrot.</title>
        <authorList>
            <person name="Iorizzo M."/>
            <person name="Ellison S."/>
            <person name="Senalik D."/>
            <person name="Macko-Podgorni A."/>
            <person name="Grzebelus D."/>
            <person name="Bostan H."/>
            <person name="Rolling W."/>
            <person name="Curaba J."/>
            <person name="Simon P."/>
        </authorList>
    </citation>
    <scope>NUCLEOTIDE SEQUENCE</scope>
    <source>
        <tissue evidence="6">Leaf</tissue>
    </source>
</reference>
<dbReference type="Pfam" id="PF13178">
    <property type="entry name" value="DUF4005"/>
    <property type="match status" value="1"/>
</dbReference>
<name>A0AAF0XAC9_DAUCS</name>
<accession>A0AAF0XAC9</accession>
<sequence>MCFLGRFRIKRSPSIPAASPSRDTGESRDFSSIYCKYNAPPLVPNWRRLIQEVAATKIQNAFRGYLARKVARALKGIVRLQATIRGILVRRQARKTLNKLQSIANIQSQVRAKRSQMLDDPSCSKDKDIKIDLKSQRRWDDSLLTKEEENDLCSSKRMAAIKRERIKQFSFRNRRPAGLEQNKIDGRWRYWLEQCVDTRISKREDLQNLVSVFSTRERIKHEEPGKEQVKSQNLQKQCHYKESELPATRLVHLQKQHPIGNRYSAGGGSLAVPTYMAATVSAKAKVRSMSSPRLRPMSFNSNSVTFSPYKHKSSPISSINSDLTTISMFNRPSHRYSQRSPCLEGPVSKRNSK</sequence>
<evidence type="ECO:0000259" key="5">
    <source>
        <dbReference type="Pfam" id="PF13178"/>
    </source>
</evidence>
<dbReference type="PROSITE" id="PS50096">
    <property type="entry name" value="IQ"/>
    <property type="match status" value="2"/>
</dbReference>
<evidence type="ECO:0000256" key="3">
    <source>
        <dbReference type="ARBA" id="ARBA00024378"/>
    </source>
</evidence>
<reference evidence="6" key="1">
    <citation type="journal article" date="2016" name="Nat. Genet.">
        <title>A high-quality carrot genome assembly provides new insights into carotenoid accumulation and asterid genome evolution.</title>
        <authorList>
            <person name="Iorizzo M."/>
            <person name="Ellison S."/>
            <person name="Senalik D."/>
            <person name="Zeng P."/>
            <person name="Satapoomin P."/>
            <person name="Huang J."/>
            <person name="Bowman M."/>
            <person name="Iovene M."/>
            <person name="Sanseverino W."/>
            <person name="Cavagnaro P."/>
            <person name="Yildiz M."/>
            <person name="Macko-Podgorni A."/>
            <person name="Moranska E."/>
            <person name="Grzebelus E."/>
            <person name="Grzebelus D."/>
            <person name="Ashrafi H."/>
            <person name="Zheng Z."/>
            <person name="Cheng S."/>
            <person name="Spooner D."/>
            <person name="Van Deynze A."/>
            <person name="Simon P."/>
        </authorList>
    </citation>
    <scope>NUCLEOTIDE SEQUENCE</scope>
    <source>
        <tissue evidence="6">Leaf</tissue>
    </source>
</reference>
<proteinExistence type="inferred from homology"/>